<reference evidence="12" key="1">
    <citation type="journal article" date="2018" name="Biosci. Biotechnol. Biochem.">
        <title>Polysaccharide hydrolase of the hadal zone amphipods Hirondellea gigas.</title>
        <authorList>
            <person name="Kobayashi H."/>
            <person name="Nagahama T."/>
            <person name="Arai W."/>
            <person name="Sasagawa Y."/>
            <person name="Umeda M."/>
            <person name="Hayashi T."/>
            <person name="Nikaido I."/>
            <person name="Watanabe H."/>
            <person name="Oguri K."/>
            <person name="Kitazato H."/>
            <person name="Fujioka K."/>
            <person name="Kido Y."/>
            <person name="Takami H."/>
        </authorList>
    </citation>
    <scope>NUCLEOTIDE SEQUENCE</scope>
    <source>
        <tissue evidence="12">Whole body</tissue>
    </source>
</reference>
<feature type="region of interest" description="Disordered" evidence="10">
    <location>
        <begin position="328"/>
        <end position="349"/>
    </location>
</feature>
<keyword evidence="7" id="KW-0963">Cytoplasm</keyword>
<evidence type="ECO:0000256" key="2">
    <source>
        <dbReference type="ARBA" id="ARBA00004123"/>
    </source>
</evidence>
<proteinExistence type="evidence at transcript level"/>
<evidence type="ECO:0000256" key="5">
    <source>
        <dbReference type="ARBA" id="ARBA00017036"/>
    </source>
</evidence>
<name>A0A2P2I0V2_9CRUS</name>
<comment type="subcellular location">
    <subcellularLocation>
        <location evidence="3">Cytoplasm</location>
    </subcellularLocation>
    <subcellularLocation>
        <location evidence="2">Nucleus</location>
    </subcellularLocation>
</comment>
<evidence type="ECO:0000256" key="10">
    <source>
        <dbReference type="SAM" id="MobiDB-lite"/>
    </source>
</evidence>
<comment type="similarity">
    <text evidence="4">Belongs to the IWR1/SLC7A6OS family.</text>
</comment>
<dbReference type="GO" id="GO:0005737">
    <property type="term" value="C:cytoplasm"/>
    <property type="evidence" value="ECO:0007669"/>
    <property type="project" value="UniProtKB-SubCell"/>
</dbReference>
<evidence type="ECO:0000256" key="7">
    <source>
        <dbReference type="ARBA" id="ARBA00022490"/>
    </source>
</evidence>
<evidence type="ECO:0000256" key="1">
    <source>
        <dbReference type="ARBA" id="ARBA00003202"/>
    </source>
</evidence>
<protein>
    <recommendedName>
        <fullName evidence="5">Probable RNA polymerase II nuclear localization protein SLC7A6OS</fullName>
    </recommendedName>
</protein>
<dbReference type="PANTHER" id="PTHR31196:SF2">
    <property type="entry name" value="RNA POLYMERASE II NUCLEAR LOCALIZATION PROTEIN SLC7A6OS-RELATED"/>
    <property type="match status" value="1"/>
</dbReference>
<evidence type="ECO:0000256" key="9">
    <source>
        <dbReference type="ARBA" id="ARBA00023242"/>
    </source>
</evidence>
<dbReference type="GO" id="GO:0015031">
    <property type="term" value="P:protein transport"/>
    <property type="evidence" value="ECO:0007669"/>
    <property type="project" value="UniProtKB-KW"/>
</dbReference>
<dbReference type="PANTHER" id="PTHR31196">
    <property type="entry name" value="RNA POLYMERASE II NUCLEAR LOCALIZATION PROTEIN SLC7A6OS-RELATED"/>
    <property type="match status" value="1"/>
</dbReference>
<dbReference type="EMBL" id="IACF01001994">
    <property type="protein sequence ID" value="LAB67667.1"/>
    <property type="molecule type" value="mRNA"/>
</dbReference>
<sequence>MELAIIRIKRPRESEPLEEITLASKRFKLESYSKLQSVATLQSKDEPLDKVLKDVVSKLRRQKVERHNQRAGLAYSQLYKHRAPKGKPSAVQKGQAASQSRYQITNKARGLVTQLDPDTEKYLSTSEQFALLTDGESKDFKTSASVSDDASAAGGAAAAGLGIQVVDVDHHSVKNVSAKQDDVICMNGVPLEQTFVYDIFITRVPKGYSIDELKITDVANELDDEYYSESEGEKSDDSNAESNYRNDYPDEESDDETRFRGGAADYDFQDDFSYLARDDYWDDPLVDMMRTTELGDGSKEEEPSTEVLEDPVPQHIRGLVNFRPFNKLLTEGTPRHHGHDSDSDDDDEN</sequence>
<organism evidence="12">
    <name type="scientific">Hirondellea gigas</name>
    <dbReference type="NCBI Taxonomy" id="1518452"/>
    <lineage>
        <taxon>Eukaryota</taxon>
        <taxon>Metazoa</taxon>
        <taxon>Ecdysozoa</taxon>
        <taxon>Arthropoda</taxon>
        <taxon>Crustacea</taxon>
        <taxon>Multicrustacea</taxon>
        <taxon>Malacostraca</taxon>
        <taxon>Eumalacostraca</taxon>
        <taxon>Peracarida</taxon>
        <taxon>Amphipoda</taxon>
        <taxon>Amphilochidea</taxon>
        <taxon>Lysianassida</taxon>
        <taxon>Lysianassidira</taxon>
        <taxon>Lysianassoidea</taxon>
        <taxon>Lysianassidae</taxon>
        <taxon>Hirondellea</taxon>
    </lineage>
</organism>
<evidence type="ECO:0000259" key="11">
    <source>
        <dbReference type="Pfam" id="PF08574"/>
    </source>
</evidence>
<evidence type="ECO:0000256" key="6">
    <source>
        <dbReference type="ARBA" id="ARBA00022448"/>
    </source>
</evidence>
<comment type="function">
    <text evidence="1">Directs RNA polymerase II nuclear import.</text>
</comment>
<evidence type="ECO:0000256" key="4">
    <source>
        <dbReference type="ARBA" id="ARBA00010218"/>
    </source>
</evidence>
<keyword evidence="6" id="KW-0813">Transport</keyword>
<evidence type="ECO:0000256" key="3">
    <source>
        <dbReference type="ARBA" id="ARBA00004496"/>
    </source>
</evidence>
<evidence type="ECO:0000256" key="8">
    <source>
        <dbReference type="ARBA" id="ARBA00022927"/>
    </source>
</evidence>
<dbReference type="Pfam" id="PF08574">
    <property type="entry name" value="Iwr1"/>
    <property type="match status" value="1"/>
</dbReference>
<dbReference type="AlphaFoldDB" id="A0A2P2I0V2"/>
<dbReference type="GO" id="GO:0005634">
    <property type="term" value="C:nucleus"/>
    <property type="evidence" value="ECO:0007669"/>
    <property type="project" value="UniProtKB-SubCell"/>
</dbReference>
<accession>A0A2P2I0V2</accession>
<dbReference type="InterPro" id="IPR040218">
    <property type="entry name" value="SLC7A6OS"/>
</dbReference>
<evidence type="ECO:0000313" key="12">
    <source>
        <dbReference type="EMBL" id="LAB67667.1"/>
    </source>
</evidence>
<feature type="region of interest" description="Disordered" evidence="10">
    <location>
        <begin position="225"/>
        <end position="262"/>
    </location>
</feature>
<dbReference type="InterPro" id="IPR013883">
    <property type="entry name" value="TF_Iwr1_dom"/>
</dbReference>
<keyword evidence="8" id="KW-0653">Protein transport</keyword>
<dbReference type="GO" id="GO:0032502">
    <property type="term" value="P:developmental process"/>
    <property type="evidence" value="ECO:0007669"/>
    <property type="project" value="TreeGrafter"/>
</dbReference>
<feature type="domain" description="Transcription factor Iwr1" evidence="11">
    <location>
        <begin position="195"/>
        <end position="252"/>
    </location>
</feature>
<keyword evidence="9" id="KW-0539">Nucleus</keyword>